<dbReference type="Pfam" id="PF01381">
    <property type="entry name" value="HTH_3"/>
    <property type="match status" value="1"/>
</dbReference>
<dbReference type="SMART" id="SM00530">
    <property type="entry name" value="HTH_XRE"/>
    <property type="match status" value="1"/>
</dbReference>
<dbReference type="PANTHER" id="PTHR46558">
    <property type="entry name" value="TRACRIPTIONAL REGULATORY PROTEIN-RELATED-RELATED"/>
    <property type="match status" value="1"/>
</dbReference>
<dbReference type="Proteomes" id="UP001199355">
    <property type="component" value="Unassembled WGS sequence"/>
</dbReference>
<feature type="transmembrane region" description="Helical" evidence="2">
    <location>
        <begin position="102"/>
        <end position="121"/>
    </location>
</feature>
<accession>A0AAE3AR78</accession>
<comment type="caution">
    <text evidence="4">The sequence shown here is derived from an EMBL/GenBank/DDBJ whole genome shotgun (WGS) entry which is preliminary data.</text>
</comment>
<keyword evidence="2" id="KW-0472">Membrane</keyword>
<gene>
    <name evidence="4" type="ORF">LKD45_01325</name>
</gene>
<feature type="transmembrane region" description="Helical" evidence="2">
    <location>
        <begin position="272"/>
        <end position="290"/>
    </location>
</feature>
<evidence type="ECO:0000313" key="5">
    <source>
        <dbReference type="Proteomes" id="UP001199355"/>
    </source>
</evidence>
<dbReference type="PANTHER" id="PTHR46558:SF4">
    <property type="entry name" value="DNA-BIDING PHAGE PROTEIN"/>
    <property type="match status" value="1"/>
</dbReference>
<dbReference type="InterPro" id="IPR010982">
    <property type="entry name" value="Lambda_DNA-bd_dom_sf"/>
</dbReference>
<dbReference type="CDD" id="cd00093">
    <property type="entry name" value="HTH_XRE"/>
    <property type="match status" value="1"/>
</dbReference>
<keyword evidence="2" id="KW-0812">Transmembrane</keyword>
<feature type="transmembrane region" description="Helical" evidence="2">
    <location>
        <begin position="133"/>
        <end position="156"/>
    </location>
</feature>
<proteinExistence type="predicted"/>
<feature type="transmembrane region" description="Helical" evidence="2">
    <location>
        <begin position="302"/>
        <end position="321"/>
    </location>
</feature>
<evidence type="ECO:0000256" key="2">
    <source>
        <dbReference type="SAM" id="Phobius"/>
    </source>
</evidence>
<keyword evidence="2" id="KW-1133">Transmembrane helix</keyword>
<dbReference type="AlphaFoldDB" id="A0AAE3AR78"/>
<keyword evidence="5" id="KW-1185">Reference proteome</keyword>
<evidence type="ECO:0000259" key="3">
    <source>
        <dbReference type="PROSITE" id="PS50943"/>
    </source>
</evidence>
<evidence type="ECO:0000256" key="1">
    <source>
        <dbReference type="ARBA" id="ARBA00023125"/>
    </source>
</evidence>
<feature type="transmembrane region" description="Helical" evidence="2">
    <location>
        <begin position="194"/>
        <end position="217"/>
    </location>
</feature>
<dbReference type="RefSeq" id="WP_308727523.1">
    <property type="nucleotide sequence ID" value="NZ_JBBNII010000086.1"/>
</dbReference>
<reference evidence="4 5" key="1">
    <citation type="submission" date="2021-10" db="EMBL/GenBank/DDBJ databases">
        <title>Anaerobic single-cell dispensing facilitates the cultivation of human gut bacteria.</title>
        <authorList>
            <person name="Afrizal A."/>
        </authorList>
    </citation>
    <scope>NUCLEOTIDE SEQUENCE [LARGE SCALE GENOMIC DNA]</scope>
    <source>
        <strain evidence="4 5">CLA-AA-H244</strain>
    </source>
</reference>
<dbReference type="GO" id="GO:0003677">
    <property type="term" value="F:DNA binding"/>
    <property type="evidence" value="ECO:0007669"/>
    <property type="project" value="UniProtKB-KW"/>
</dbReference>
<keyword evidence="1" id="KW-0238">DNA-binding</keyword>
<feature type="domain" description="HTH cro/C1-type" evidence="3">
    <location>
        <begin position="7"/>
        <end position="61"/>
    </location>
</feature>
<sequence length="326" mass="36975">MILADKIVRLRKKNGWSQEELAQKMNVSRQAVSKWESAQTIPELEKILQLGALFGVTTDYLLKDDMELEEFTSETIDSGVRQISIEEAGTYLVQSRESAKRIAVGTFLCVLSPIPLLLLGAASEYEKLNISENLAGCLGIMLLLFFVIAAVALFIYSGFQNEQYEYLDREEPFELQYGVSGMVREKQKEYRNQYIFWNIIATCICVASPIPLIVGAFSEQEFLITLLLTVTMVLAGIGACIFVVNCSIWTSMQKLLKEGDYTMEAKRKNRKMGAFSVVYWLILTAIYLAWSFSTNTWDKTWIVYVVGGVIYAALCVVWELVMNREK</sequence>
<dbReference type="PROSITE" id="PS50943">
    <property type="entry name" value="HTH_CROC1"/>
    <property type="match status" value="1"/>
</dbReference>
<dbReference type="SUPFAM" id="SSF47413">
    <property type="entry name" value="lambda repressor-like DNA-binding domains"/>
    <property type="match status" value="1"/>
</dbReference>
<evidence type="ECO:0000313" key="4">
    <source>
        <dbReference type="EMBL" id="MCC2166349.1"/>
    </source>
</evidence>
<dbReference type="EMBL" id="JAJEQF010000002">
    <property type="protein sequence ID" value="MCC2166349.1"/>
    <property type="molecule type" value="Genomic_DNA"/>
</dbReference>
<dbReference type="Gene3D" id="1.10.260.40">
    <property type="entry name" value="lambda repressor-like DNA-binding domains"/>
    <property type="match status" value="1"/>
</dbReference>
<name>A0AAE3AR78_9FIRM</name>
<dbReference type="InterPro" id="IPR001387">
    <property type="entry name" value="Cro/C1-type_HTH"/>
</dbReference>
<organism evidence="4 5">
    <name type="scientific">Gallintestinimicrobium propionicum</name>
    <dbReference type="NCBI Taxonomy" id="2981770"/>
    <lineage>
        <taxon>Bacteria</taxon>
        <taxon>Bacillati</taxon>
        <taxon>Bacillota</taxon>
        <taxon>Clostridia</taxon>
        <taxon>Lachnospirales</taxon>
        <taxon>Lachnospiraceae</taxon>
        <taxon>Gallintestinimicrobium</taxon>
    </lineage>
</organism>
<protein>
    <submittedName>
        <fullName evidence="4">Helix-turn-helix domain-containing protein</fullName>
    </submittedName>
</protein>
<feature type="transmembrane region" description="Helical" evidence="2">
    <location>
        <begin position="223"/>
        <end position="251"/>
    </location>
</feature>